<organism evidence="1 2">
    <name type="scientific">Nocardia salmonicida</name>
    <dbReference type="NCBI Taxonomy" id="53431"/>
    <lineage>
        <taxon>Bacteria</taxon>
        <taxon>Bacillati</taxon>
        <taxon>Actinomycetota</taxon>
        <taxon>Actinomycetes</taxon>
        <taxon>Mycobacteriales</taxon>
        <taxon>Nocardiaceae</taxon>
        <taxon>Nocardia</taxon>
    </lineage>
</organism>
<dbReference type="EMBL" id="CP109527">
    <property type="protein sequence ID" value="WTY36905.1"/>
    <property type="molecule type" value="Genomic_DNA"/>
</dbReference>
<accession>A0ABZ1NAE4</accession>
<dbReference type="Proteomes" id="UP001621418">
    <property type="component" value="Chromosome"/>
</dbReference>
<protein>
    <recommendedName>
        <fullName evidence="3">AAA+ ATPase domain-containing protein</fullName>
    </recommendedName>
</protein>
<evidence type="ECO:0000313" key="1">
    <source>
        <dbReference type="EMBL" id="WTY36905.1"/>
    </source>
</evidence>
<evidence type="ECO:0008006" key="3">
    <source>
        <dbReference type="Google" id="ProtNLM"/>
    </source>
</evidence>
<evidence type="ECO:0000313" key="2">
    <source>
        <dbReference type="Proteomes" id="UP001621418"/>
    </source>
</evidence>
<name>A0ABZ1NAE4_9NOCA</name>
<gene>
    <name evidence="1" type="ORF">OG308_03160</name>
</gene>
<proteinExistence type="predicted"/>
<dbReference type="SUPFAM" id="SSF52540">
    <property type="entry name" value="P-loop containing nucleoside triphosphate hydrolases"/>
    <property type="match status" value="1"/>
</dbReference>
<sequence length="848" mass="91308">MGGVDASAGFAYQHAQAVKMALTIAADPSLHAIRVEAENDVIDVEIRSQDGRLVKGSQFKLRNQSDTWGQQELIDELVRWSGLAGENPEATYEFVTDGRLGPTGVKVRDALERAASGDLREMRQLIAGKTGGVIVSDESLMRASIRAEGLDYADLIDAAQMRARALLPNVTSAAEAEERGRWVVLELVNTVTERSGLADDDARIITRDEVLALLATPQDHIPSTKWDAALKSKFCASVLVRPDASLVELACQPDVAIGIGSAAEPAPLENWAQKDAVRLLAGASGSGKSTVVLDMQRRAADRGAVVIAVSAEDYIPGRLAALVAGGLNRHTFIGAHPAVGTAALADPDVVIIVDGVTEIPAGTREELEDELKQFLTADRRADLILIGRGLTAMRAMLTRSVTTTDLMVCPMSEGEQCRIVETFYQVDTDTAQWLVRQVDHVMHEAASNPLMLLLGAQAIALKGAASSPALIFHTVISHIAEERGYPDASVLIAGLGMAYATLLDGQKRYCDTLEWGSLLTQSAQRLTDAGHSVTVRRLREFGSETGIVRSAPFDTVRPMHDSFADFLAAVALSRSLAKLPDRLGEHDRARARFLAQLSGIAVGLADRLTRDLPFTAVNVAPYERRPPEEAWFDETNRHLDHLLPTLQARPTVAYWQDISGRVVATVEAGVEGWLGSAAPDRAVIESGWSFPLSDGQGPLTVAVRIWHRWLKQHLTAPALSGVPVPQNLDESRAMLAAHSTALLQHRLDLSSQMGLPGSDGEALTAAASQQTQFAISGHQVDDERDRGVWFREFAELAVGDEVLVGELSDPAGWTGRGGVDSFVTSSAAQSASRDLQQIINAMVGRTWL</sequence>
<keyword evidence="2" id="KW-1185">Reference proteome</keyword>
<dbReference type="InterPro" id="IPR027417">
    <property type="entry name" value="P-loop_NTPase"/>
</dbReference>
<dbReference type="RefSeq" id="WP_405148973.1">
    <property type="nucleotide sequence ID" value="NZ_CP109527.1"/>
</dbReference>
<reference evidence="1 2" key="1">
    <citation type="submission" date="2022-10" db="EMBL/GenBank/DDBJ databases">
        <title>The complete genomes of actinobacterial strains from the NBC collection.</title>
        <authorList>
            <person name="Joergensen T.S."/>
            <person name="Alvarez Arevalo M."/>
            <person name="Sterndorff E.B."/>
            <person name="Faurdal D."/>
            <person name="Vuksanovic O."/>
            <person name="Mourched A.-S."/>
            <person name="Charusanti P."/>
            <person name="Shaw S."/>
            <person name="Blin K."/>
            <person name="Weber T."/>
        </authorList>
    </citation>
    <scope>NUCLEOTIDE SEQUENCE [LARGE SCALE GENOMIC DNA]</scope>
    <source>
        <strain evidence="1 2">NBC_01413</strain>
    </source>
</reference>